<feature type="chain" id="PRO_5005554323" description="diguanylate cyclase" evidence="4">
    <location>
        <begin position="29"/>
        <end position="567"/>
    </location>
</feature>
<keyword evidence="4" id="KW-0732">Signal</keyword>
<dbReference type="GO" id="GO:0043709">
    <property type="term" value="P:cell adhesion involved in single-species biofilm formation"/>
    <property type="evidence" value="ECO:0007669"/>
    <property type="project" value="TreeGrafter"/>
</dbReference>
<sequence length="567" mass="59916">MKAGLGSLRRTLWVMAVACALIAGPRLAAQPPAGTCFAVTSSVAAPDRSDLQCAGAPAGYRGSVLWLRLPVPASQSRDASLAMHTTRFERMSVMFEYADTLGPRHTIGRGDFADNWHIGGQVAFRALGDRPASAVWLRVAGLEDYNLLSLRIVSAQAAQRQFELTAFAIGAALALLGIAALFNIGLAASMRRSFFLWHGGWAATVMVWGLVWSQAGLAVFPAAAGTVSARLATVLACLAIMFATFATASALRDALPRWPLRLLGALGVLVLAAGVASGLPGVDIGQFAPVLMIGTLSSLALATACIAAGWRKGHGAARDLAISWAIPMVTLAMTQIVDLDAILWGGGDKVLMLYASALQVVCLTGFATVRLRALRMQRDRAVEIGKALAELAERDPLTGLLNRRGFLGKYAEAFGGAAGRPVGLLLIDVDKFKAVNDEFGHQAGDEVLVTLGRRLASFEERFGCRAGRLGGEEFVLGVSGVADRGLVELAETVRSELAECDFGVTAPGHRISVSIGVAQGAADRPFQALYRKADEALYAAKREGRNRVVCADRDIDSDHAPVLQQVS</sequence>
<dbReference type="SMART" id="SM00267">
    <property type="entry name" value="GGDEF"/>
    <property type="match status" value="1"/>
</dbReference>
<dbReference type="Pfam" id="PF07695">
    <property type="entry name" value="7TMR-DISM_7TM"/>
    <property type="match status" value="1"/>
</dbReference>
<dbReference type="PANTHER" id="PTHR45138:SF9">
    <property type="entry name" value="DIGUANYLATE CYCLASE DGCM-RELATED"/>
    <property type="match status" value="1"/>
</dbReference>
<feature type="signal peptide" evidence="4">
    <location>
        <begin position="1"/>
        <end position="28"/>
    </location>
</feature>
<dbReference type="AlphaFoldDB" id="A0A0L1KCC3"/>
<feature type="transmembrane region" description="Helical" evidence="3">
    <location>
        <begin position="351"/>
        <end position="371"/>
    </location>
</feature>
<evidence type="ECO:0000313" key="7">
    <source>
        <dbReference type="Proteomes" id="UP000037446"/>
    </source>
</evidence>
<dbReference type="CDD" id="cd01949">
    <property type="entry name" value="GGDEF"/>
    <property type="match status" value="1"/>
</dbReference>
<dbReference type="PATRIC" id="fig|1306953.7.peg.849"/>
<evidence type="ECO:0000256" key="2">
    <source>
        <dbReference type="ARBA" id="ARBA00034247"/>
    </source>
</evidence>
<dbReference type="GO" id="GO:0052621">
    <property type="term" value="F:diguanylate cyclase activity"/>
    <property type="evidence" value="ECO:0007669"/>
    <property type="project" value="UniProtKB-EC"/>
</dbReference>
<evidence type="ECO:0000259" key="5">
    <source>
        <dbReference type="PROSITE" id="PS50887"/>
    </source>
</evidence>
<evidence type="ECO:0000256" key="3">
    <source>
        <dbReference type="SAM" id="Phobius"/>
    </source>
</evidence>
<evidence type="ECO:0000256" key="4">
    <source>
        <dbReference type="SAM" id="SignalP"/>
    </source>
</evidence>
<dbReference type="SUPFAM" id="SSF55073">
    <property type="entry name" value="Nucleotide cyclase"/>
    <property type="match status" value="1"/>
</dbReference>
<dbReference type="GO" id="GO:0005886">
    <property type="term" value="C:plasma membrane"/>
    <property type="evidence" value="ECO:0007669"/>
    <property type="project" value="TreeGrafter"/>
</dbReference>
<dbReference type="EMBL" id="JYNE01000026">
    <property type="protein sequence ID" value="KNH01700.1"/>
    <property type="molecule type" value="Genomic_DNA"/>
</dbReference>
<dbReference type="InterPro" id="IPR043128">
    <property type="entry name" value="Rev_trsase/Diguanyl_cyclase"/>
</dbReference>
<dbReference type="GO" id="GO:1902201">
    <property type="term" value="P:negative regulation of bacterial-type flagellum-dependent cell motility"/>
    <property type="evidence" value="ECO:0007669"/>
    <property type="project" value="TreeGrafter"/>
</dbReference>
<organism evidence="6 7">
    <name type="scientific">Qipengyuania citrea LAMA 915</name>
    <dbReference type="NCBI Taxonomy" id="1306953"/>
    <lineage>
        <taxon>Bacteria</taxon>
        <taxon>Pseudomonadati</taxon>
        <taxon>Pseudomonadota</taxon>
        <taxon>Alphaproteobacteria</taxon>
        <taxon>Sphingomonadales</taxon>
        <taxon>Erythrobacteraceae</taxon>
        <taxon>Qipengyuania</taxon>
    </lineage>
</organism>
<dbReference type="InterPro" id="IPR011623">
    <property type="entry name" value="7TMR_DISM_rcpt_extracell_dom1"/>
</dbReference>
<dbReference type="PANTHER" id="PTHR45138">
    <property type="entry name" value="REGULATORY COMPONENTS OF SENSORY TRANSDUCTION SYSTEM"/>
    <property type="match status" value="1"/>
</dbReference>
<dbReference type="InterPro" id="IPR050469">
    <property type="entry name" value="Diguanylate_Cyclase"/>
</dbReference>
<keyword evidence="3" id="KW-0812">Transmembrane</keyword>
<feature type="transmembrane region" description="Helical" evidence="3">
    <location>
        <begin position="263"/>
        <end position="282"/>
    </location>
</feature>
<dbReference type="PROSITE" id="PS50887">
    <property type="entry name" value="GGDEF"/>
    <property type="match status" value="1"/>
</dbReference>
<evidence type="ECO:0000256" key="1">
    <source>
        <dbReference type="ARBA" id="ARBA00012528"/>
    </source>
</evidence>
<feature type="transmembrane region" description="Helical" evidence="3">
    <location>
        <begin position="164"/>
        <end position="182"/>
    </location>
</feature>
<dbReference type="RefSeq" id="WP_050600980.1">
    <property type="nucleotide sequence ID" value="NZ_JYNE01000026.1"/>
</dbReference>
<reference evidence="6" key="1">
    <citation type="submission" date="2015-02" db="EMBL/GenBank/DDBJ databases">
        <authorList>
            <person name="Chooi Y.-H."/>
        </authorList>
    </citation>
    <scope>NUCLEOTIDE SEQUENCE [LARGE SCALE GENOMIC DNA]</scope>
    <source>
        <strain evidence="6">LAMA 915</strain>
    </source>
</reference>
<feature type="transmembrane region" description="Helical" evidence="3">
    <location>
        <begin position="322"/>
        <end position="345"/>
    </location>
</feature>
<feature type="transmembrane region" description="Helical" evidence="3">
    <location>
        <begin position="231"/>
        <end position="251"/>
    </location>
</feature>
<dbReference type="NCBIfam" id="TIGR00254">
    <property type="entry name" value="GGDEF"/>
    <property type="match status" value="1"/>
</dbReference>
<feature type="domain" description="GGDEF" evidence="5">
    <location>
        <begin position="420"/>
        <end position="553"/>
    </location>
</feature>
<gene>
    <name evidence="6" type="ORF">J121_838</name>
</gene>
<keyword evidence="3" id="KW-0472">Membrane</keyword>
<dbReference type="Gene3D" id="3.30.70.270">
    <property type="match status" value="1"/>
</dbReference>
<evidence type="ECO:0000313" key="6">
    <source>
        <dbReference type="EMBL" id="KNH01700.1"/>
    </source>
</evidence>
<dbReference type="InterPro" id="IPR000160">
    <property type="entry name" value="GGDEF_dom"/>
</dbReference>
<dbReference type="STRING" id="1306953.J121_838"/>
<feature type="transmembrane region" description="Helical" evidence="3">
    <location>
        <begin position="288"/>
        <end position="310"/>
    </location>
</feature>
<keyword evidence="3" id="KW-1133">Transmembrane helix</keyword>
<feature type="transmembrane region" description="Helical" evidence="3">
    <location>
        <begin position="194"/>
        <end position="211"/>
    </location>
</feature>
<dbReference type="EC" id="2.7.7.65" evidence="1"/>
<name>A0A0L1KCC3_9SPHN</name>
<dbReference type="Pfam" id="PF00990">
    <property type="entry name" value="GGDEF"/>
    <property type="match status" value="1"/>
</dbReference>
<accession>A0A0L1KCC3</accession>
<dbReference type="Proteomes" id="UP000037446">
    <property type="component" value="Unassembled WGS sequence"/>
</dbReference>
<protein>
    <recommendedName>
        <fullName evidence="1">diguanylate cyclase</fullName>
        <ecNumber evidence="1">2.7.7.65</ecNumber>
    </recommendedName>
</protein>
<proteinExistence type="predicted"/>
<comment type="caution">
    <text evidence="6">The sequence shown here is derived from an EMBL/GenBank/DDBJ whole genome shotgun (WGS) entry which is preliminary data.</text>
</comment>
<comment type="catalytic activity">
    <reaction evidence="2">
        <text>2 GTP = 3',3'-c-di-GMP + 2 diphosphate</text>
        <dbReference type="Rhea" id="RHEA:24898"/>
        <dbReference type="ChEBI" id="CHEBI:33019"/>
        <dbReference type="ChEBI" id="CHEBI:37565"/>
        <dbReference type="ChEBI" id="CHEBI:58805"/>
        <dbReference type="EC" id="2.7.7.65"/>
    </reaction>
</comment>
<dbReference type="InterPro" id="IPR029787">
    <property type="entry name" value="Nucleotide_cyclase"/>
</dbReference>